<name>F7ZES6_ROSLO</name>
<evidence type="ECO:0000313" key="1">
    <source>
        <dbReference type="EMBL" id="AEI92157.1"/>
    </source>
</evidence>
<dbReference type="Proteomes" id="UP000001353">
    <property type="component" value="Chromosome"/>
</dbReference>
<dbReference type="AlphaFoldDB" id="F7ZES6"/>
<protein>
    <submittedName>
        <fullName evidence="1">Uncharacterized protein</fullName>
    </submittedName>
</protein>
<gene>
    <name evidence="1" type="ordered locus">RLO149_c001250</name>
</gene>
<proteinExistence type="predicted"/>
<keyword evidence="2" id="KW-1185">Reference proteome</keyword>
<dbReference type="KEGG" id="rli:RLO149_c001250"/>
<sequence>MGKFPVLAAWRTNDDITSVISCPEQRAVLYRLLSPVLPQFIDAFALVVAGLFSDQGMRRYADSCADLRAIHVLHKAPSSYVAGPYGPIWQLITAPDTQPCFRSKNRAPRV</sequence>
<dbReference type="EMBL" id="CP002623">
    <property type="protein sequence ID" value="AEI92157.1"/>
    <property type="molecule type" value="Genomic_DNA"/>
</dbReference>
<dbReference type="HOGENOM" id="CLU_2169175_0_0_5"/>
<reference evidence="1 2" key="1">
    <citation type="journal article" date="2011" name="BMC Genomics">
        <title>Comparative genome analysis and genome-guided physiological analysis of Roseobacter litoralis.</title>
        <authorList>
            <person name="Kalhoefer D."/>
            <person name="Thole S."/>
            <person name="Voget S."/>
            <person name="Lehmann R."/>
            <person name="Liesegang H."/>
            <person name="Wollher A."/>
            <person name="Daniel R."/>
            <person name="Simon M."/>
            <person name="Brinkhoff T."/>
        </authorList>
    </citation>
    <scope>NUCLEOTIDE SEQUENCE [LARGE SCALE GENOMIC DNA]</scope>
    <source>
        <strain evidence="2">ATCC 49566 / DSM 6996 / JCM 21268 / NBRC 15278 / OCh 149</strain>
    </source>
</reference>
<accession>F7ZES6</accession>
<evidence type="ECO:0000313" key="2">
    <source>
        <dbReference type="Proteomes" id="UP000001353"/>
    </source>
</evidence>
<organism evidence="1 2">
    <name type="scientific">Roseobacter litoralis (strain ATCC 49566 / DSM 6996 / JCM 21268 / NBRC 15278 / OCh 149)</name>
    <dbReference type="NCBI Taxonomy" id="391595"/>
    <lineage>
        <taxon>Bacteria</taxon>
        <taxon>Pseudomonadati</taxon>
        <taxon>Pseudomonadota</taxon>
        <taxon>Alphaproteobacteria</taxon>
        <taxon>Rhodobacterales</taxon>
        <taxon>Roseobacteraceae</taxon>
        <taxon>Roseobacter</taxon>
    </lineage>
</organism>